<feature type="compositionally biased region" description="Polar residues" evidence="5">
    <location>
        <begin position="1583"/>
        <end position="1598"/>
    </location>
</feature>
<feature type="coiled-coil region" evidence="4">
    <location>
        <begin position="1113"/>
        <end position="1147"/>
    </location>
</feature>
<feature type="compositionally biased region" description="Basic and acidic residues" evidence="5">
    <location>
        <begin position="1684"/>
        <end position="1698"/>
    </location>
</feature>
<keyword evidence="2" id="KW-0963">Cytoplasm</keyword>
<dbReference type="GO" id="GO:0030705">
    <property type="term" value="P:cytoskeleton-dependent intracellular transport"/>
    <property type="evidence" value="ECO:0007669"/>
    <property type="project" value="InterPro"/>
</dbReference>
<evidence type="ECO:0000256" key="3">
    <source>
        <dbReference type="ARBA" id="ARBA00023054"/>
    </source>
</evidence>
<dbReference type="SUPFAM" id="SSF116907">
    <property type="entry name" value="Hook domain"/>
    <property type="match status" value="1"/>
</dbReference>
<evidence type="ECO:0000313" key="7">
    <source>
        <dbReference type="EMBL" id="KAF5922964.1"/>
    </source>
</evidence>
<feature type="region of interest" description="Disordered" evidence="5">
    <location>
        <begin position="1732"/>
        <end position="2016"/>
    </location>
</feature>
<sequence>METFPHSPHHTALPFDDDLGTSEAVVPEACSPPRGTRGGGLRTWFIRNSLNLLAAESVLSKSGTAVFLWFCAPPAQDEVVEGPPFPRNPYRGKSMEEIKKVLLLVLGCAVQCERKEEFIERIKQLDIETQAGIVAHIQEVTHNQENVFDLQWLELPDVAPEELEALSRNMVFHLRRLIDERDECTELIVDLTQERDYLQAQHPPSPVKSSSAESTPSPTSSLSSEDKQHLAVELADTKARLRRVRQELEEKTEQLVDARHEVDQLVLELQKVKQENIQLAADARSARAYRDELDSLREKANRVERLEMELVRCKEKLHDVDFYKARMEELREDNIILIETKAMLEEQLTAARARGDKVHELEKENLQLKSKLHDLELDRDMDKKRIEELMEENMVLEIAQKQSMNESAHLGWELEQLSKNADLSDASRKSFVFELNECASSRILKLEKENQSLQSTIQGLRDASLALEESSLKCGELEKENQQLSKKIEKLQTQLEREKQSNQDLETLSEELIKEKEQLQSDMETLKADRARQIKDLEQEKDHLNQTVWSLRERSQVSSEARVRDIEKENKVLHQTLTETSSKFCRLEFEKQQLHRDLEQVKEKAGRAEELERELRRLEKENEQLAGKVSSLKTAAEKVDGLERESRGLALENRKLRKSLDTLQNVSVQLEGLERDNRQLDEENLELRRMVETMRFTGAKMAQIERENQELEREKEELKRNVELLKALSKKSERLELSYQSVSAENLRLQQTLESSGQKAQALERELGELEAENQALQRDLEALRLSNKQLERSEKDRKALEQEVAQLEKDKKLLEKEAKRLWQQVELKDAVLDDSSAKLSAAERESRALDKELARCRDAASKLKELERDNRDLTKQVTMHTRTLTTLREDLVLEKLKSQQLTSELDKLSQELEKVGLHKELLQDDNSHDDTKYKILEGRNESALKTTLAVKEEKIVFLEAQVEEKTNLNHQLQNELQVLKKECEMLRQNQEEGKHLQNSFKHPVGTLVTGHQGKEPWGPSHKEATMELLRVKDRAIELERNNAALQAEKQLLKEQLQHLETQNVAFSSQILTLQKQSAFLQEHNTTLQTQTAKLQVENSTLSSQSASLTAQYTLLQNQQTAKESENESLQKRQEQLSAAYEALLQDHEHLGALHERQSAEYEALIRQHSCLKTLHRNLELEHKELAERHSDMLKHKAELDELEKVLNTEREALQQEQRTNAIAAGENQRLQGELDRVSFLHEQLKGEYEELHAHTKELKTSLNNSQLELNRWQAQFDELKEQHQSMDISLTKLDNHCEGNLEEENHHLLSQIQLLNQQNQMLLEQNMESKEQYHEEQKQYIDKLNALRRQKEKLEEKIMDQYKFYDPAPKKKNHWIGAKALVKLIKPKKEGSRERLRSTTDSPPWPSESPDPASPSASQPLRSQSENPETTPSGSNCTEEREPHNGPVGKGPGDPKPKRGSPHGDSLDRVDASADPALKPWPLQLGSRTCSTSAITTTPSSSTPICRHAGRAKGYNSDDSLCEPSLELELTNHRQYASRPGSLESSRNASSDSSPLNLKAQSPGAGERETDMCFCVSPTRHPGSSDQLHGRSESFSSEDLIPSRDTATLPRDASTPGRTALGRHEYPPPRNGPLPQEGVQKRCTAQPHSGARPCSASPSSEMVTLEEFLEESNRSSPTPDIPSCRDDLLSDYFRKANDLPAIGGQPGPPTRKEGAKMPTSLVAPTVKMAVSTSEGKVLKPGQCVKPNFRPAEAEVPPSAPPRQAQPPQSLSLGRPRQATMPPTSHTPGSRSASLSRAFSLASADLLRASGPEACKQEPSQKSGGPEVSGGREIGSHTLQSPTPPSSHSLTRERTPLVGKAGGSCQGPRSRPLDIRRFSLAPPKEERLAPLQQSATSPAIATGGGSGCGSSSQLQHSSPAVAPAARTKTQSPPYSGEVATITAVRAGLSLSEGDRVPGQGHSEGLPAKSLGRSPDVAPHASRGPEDFGRGSSSKSTPASPEPGGDQQTVWYEYGCV</sequence>
<comment type="subcellular location">
    <subcellularLocation>
        <location evidence="1">Cytoplasm</location>
    </subcellularLocation>
</comment>
<feature type="coiled-coil region" evidence="4">
    <location>
        <begin position="1022"/>
        <end position="1070"/>
    </location>
</feature>
<feature type="region of interest" description="Disordered" evidence="5">
    <location>
        <begin position="200"/>
        <end position="229"/>
    </location>
</feature>
<evidence type="ECO:0000256" key="5">
    <source>
        <dbReference type="SAM" id="MobiDB-lite"/>
    </source>
</evidence>
<dbReference type="GO" id="GO:0051959">
    <property type="term" value="F:dynein light intermediate chain binding"/>
    <property type="evidence" value="ECO:0007669"/>
    <property type="project" value="TreeGrafter"/>
</dbReference>
<dbReference type="EMBL" id="JACDTQ010001386">
    <property type="protein sequence ID" value="KAF5922964.1"/>
    <property type="molecule type" value="Genomic_DNA"/>
</dbReference>
<dbReference type="Gene3D" id="1.10.418.10">
    <property type="entry name" value="Calponin-like domain"/>
    <property type="match status" value="1"/>
</dbReference>
<dbReference type="GO" id="GO:0031122">
    <property type="term" value="P:cytoplasmic microtubule organization"/>
    <property type="evidence" value="ECO:0007669"/>
    <property type="project" value="TreeGrafter"/>
</dbReference>
<evidence type="ECO:0000256" key="2">
    <source>
        <dbReference type="ARBA" id="ARBA00022490"/>
    </source>
</evidence>
<feature type="compositionally biased region" description="Low complexity" evidence="5">
    <location>
        <begin position="207"/>
        <end position="223"/>
    </location>
</feature>
<keyword evidence="3 4" id="KW-0175">Coiled coil</keyword>
<dbReference type="Pfam" id="PF19047">
    <property type="entry name" value="HOOK_N"/>
    <property type="match status" value="1"/>
</dbReference>
<evidence type="ECO:0000256" key="4">
    <source>
        <dbReference type="SAM" id="Coils"/>
    </source>
</evidence>
<reference evidence="7 8" key="1">
    <citation type="journal article" date="2020" name="Mol. Biol. Evol.">
        <title>Interspecific Gene Flow and the Evolution of Specialization in Black and White Rhinoceros.</title>
        <authorList>
            <person name="Moodley Y."/>
            <person name="Westbury M.V."/>
            <person name="Russo I.M."/>
            <person name="Gopalakrishnan S."/>
            <person name="Rakotoarivelo A."/>
            <person name="Olsen R.A."/>
            <person name="Prost S."/>
            <person name="Tunstall T."/>
            <person name="Ryder O.A."/>
            <person name="Dalen L."/>
            <person name="Bruford M.W."/>
        </authorList>
    </citation>
    <scope>NUCLEOTIDE SEQUENCE [LARGE SCALE GENOMIC DNA]</scope>
    <source>
        <strain evidence="7">SBR-YM</strain>
        <tissue evidence="7">Skin</tissue>
    </source>
</reference>
<feature type="region of interest" description="Disordered" evidence="5">
    <location>
        <begin position="1388"/>
        <end position="1719"/>
    </location>
</feature>
<dbReference type="InterPro" id="IPR036872">
    <property type="entry name" value="CH_dom_sf"/>
</dbReference>
<feature type="compositionally biased region" description="Polar residues" evidence="5">
    <location>
        <begin position="1544"/>
        <end position="1561"/>
    </location>
</feature>
<evidence type="ECO:0000313" key="8">
    <source>
        <dbReference type="Proteomes" id="UP000551758"/>
    </source>
</evidence>
<feature type="compositionally biased region" description="Low complexity" evidence="5">
    <location>
        <begin position="1790"/>
        <end position="1810"/>
    </location>
</feature>
<feature type="coiled-coil region" evidence="4">
    <location>
        <begin position="591"/>
        <end position="990"/>
    </location>
</feature>
<dbReference type="PANTHER" id="PTHR18947">
    <property type="entry name" value="HOOK PROTEINS"/>
    <property type="match status" value="1"/>
</dbReference>
<dbReference type="GO" id="GO:0008017">
    <property type="term" value="F:microtubule binding"/>
    <property type="evidence" value="ECO:0007669"/>
    <property type="project" value="TreeGrafter"/>
</dbReference>
<dbReference type="GO" id="GO:0005737">
    <property type="term" value="C:cytoplasm"/>
    <property type="evidence" value="ECO:0007669"/>
    <property type="project" value="UniProtKB-SubCell"/>
</dbReference>
<dbReference type="PANTHER" id="PTHR18947:SF31">
    <property type="entry name" value="PROTEIN DAPLE"/>
    <property type="match status" value="1"/>
</dbReference>
<feature type="compositionally biased region" description="Basic and acidic residues" evidence="5">
    <location>
        <begin position="1388"/>
        <end position="1399"/>
    </location>
</feature>
<feature type="coiled-coil region" evidence="4">
    <location>
        <begin position="1193"/>
        <end position="1365"/>
    </location>
</feature>
<protein>
    <recommendedName>
        <fullName evidence="6">HOOK N-terminal domain-containing protein</fullName>
    </recommendedName>
</protein>
<name>A0A7J7F5D0_DICBM</name>
<accession>A0A7J7F5D0</accession>
<feature type="compositionally biased region" description="Low complexity" evidence="5">
    <location>
        <begin position="1488"/>
        <end position="1508"/>
    </location>
</feature>
<organism evidence="7 8">
    <name type="scientific">Diceros bicornis minor</name>
    <name type="common">South-central black rhinoceros</name>
    <dbReference type="NCBI Taxonomy" id="77932"/>
    <lineage>
        <taxon>Eukaryota</taxon>
        <taxon>Metazoa</taxon>
        <taxon>Chordata</taxon>
        <taxon>Craniata</taxon>
        <taxon>Vertebrata</taxon>
        <taxon>Euteleostomi</taxon>
        <taxon>Mammalia</taxon>
        <taxon>Eutheria</taxon>
        <taxon>Laurasiatheria</taxon>
        <taxon>Perissodactyla</taxon>
        <taxon>Rhinocerotidae</taxon>
        <taxon>Diceros</taxon>
    </lineage>
</organism>
<feature type="compositionally biased region" description="Pro residues" evidence="5">
    <location>
        <begin position="1404"/>
        <end position="1414"/>
    </location>
</feature>
<dbReference type="InterPro" id="IPR043936">
    <property type="entry name" value="HOOK_N"/>
</dbReference>
<comment type="caution">
    <text evidence="7">The sequence shown here is derived from an EMBL/GenBank/DDBJ whole genome shotgun (WGS) entry which is preliminary data.</text>
</comment>
<gene>
    <name evidence="7" type="ORF">HPG69_013310</name>
</gene>
<keyword evidence="8" id="KW-1185">Reference proteome</keyword>
<evidence type="ECO:0000259" key="6">
    <source>
        <dbReference type="Pfam" id="PF19047"/>
    </source>
</evidence>
<proteinExistence type="predicted"/>
<dbReference type="Proteomes" id="UP000551758">
    <property type="component" value="Unassembled WGS sequence"/>
</dbReference>
<feature type="compositionally biased region" description="Basic and acidic residues" evidence="5">
    <location>
        <begin position="1871"/>
        <end position="1888"/>
    </location>
</feature>
<feature type="compositionally biased region" description="Polar residues" evidence="5">
    <location>
        <begin position="1837"/>
        <end position="1849"/>
    </location>
</feature>
<feature type="domain" description="HOOK N-terminal" evidence="6">
    <location>
        <begin position="95"/>
        <end position="139"/>
    </location>
</feature>
<feature type="coiled-coil region" evidence="4">
    <location>
        <begin position="436"/>
        <end position="554"/>
    </location>
</feature>
<feature type="compositionally biased region" description="Polar residues" evidence="5">
    <location>
        <begin position="1422"/>
        <end position="1438"/>
    </location>
</feature>
<evidence type="ECO:0000256" key="1">
    <source>
        <dbReference type="ARBA" id="ARBA00004496"/>
    </source>
</evidence>
<dbReference type="GO" id="GO:0005813">
    <property type="term" value="C:centrosome"/>
    <property type="evidence" value="ECO:0007669"/>
    <property type="project" value="TreeGrafter"/>
</dbReference>